<accession>A0A6P5AI38</accession>
<dbReference type="PANTHER" id="PTHR10963:SF55">
    <property type="entry name" value="GLYCOSIDE HYDROLASE FAMILY 16 PROTEIN"/>
    <property type="match status" value="1"/>
</dbReference>
<comment type="similarity">
    <text evidence="1">Belongs to the glycosyl hydrolase 16 family.</text>
</comment>
<dbReference type="GeneID" id="109483045"/>
<dbReference type="KEGG" id="bbel:109483045"/>
<evidence type="ECO:0000256" key="2">
    <source>
        <dbReference type="SAM" id="MobiDB-lite"/>
    </source>
</evidence>
<proteinExistence type="inferred from homology"/>
<dbReference type="Gene3D" id="2.60.120.200">
    <property type="match status" value="1"/>
</dbReference>
<dbReference type="Proteomes" id="UP000515135">
    <property type="component" value="Unplaced"/>
</dbReference>
<dbReference type="SUPFAM" id="SSF49899">
    <property type="entry name" value="Concanavalin A-like lectins/glucanases"/>
    <property type="match status" value="1"/>
</dbReference>
<keyword evidence="5" id="KW-1185">Reference proteome</keyword>
<dbReference type="PANTHER" id="PTHR10963">
    <property type="entry name" value="GLYCOSYL HYDROLASE-RELATED"/>
    <property type="match status" value="1"/>
</dbReference>
<keyword evidence="3" id="KW-1133">Transmembrane helix</keyword>
<evidence type="ECO:0000256" key="3">
    <source>
        <dbReference type="SAM" id="Phobius"/>
    </source>
</evidence>
<dbReference type="InterPro" id="IPR050546">
    <property type="entry name" value="Glycosyl_Hydrlase_16"/>
</dbReference>
<reference evidence="6" key="1">
    <citation type="submission" date="2025-08" db="UniProtKB">
        <authorList>
            <consortium name="RefSeq"/>
        </authorList>
    </citation>
    <scope>IDENTIFICATION</scope>
    <source>
        <tissue evidence="6">Gonad</tissue>
    </source>
</reference>
<sequence length="270" mass="29925">MPGSGKKYHFDHSTMESSSSQRQVFEIEGGEKKGGCCGKSCKVVTGLVVVLAVLAGLACVGYFVIYRMYFADQLIFEDNFDTLDFTKWKHEITAAGGGNNEFQIYVNDRSNSYVRDGILYIKPTLTADFYDEAFLSTGTLNLYGLTPADQCTSNFNGGCWRQGTADYPIPPIRSARLTTTKSLSFTYGRVEVMAKMPTGDWIWPAIWLLPMHNEFGGWPSSGEIDIMESRGNRNLTDASGNSIGVDHMGSTLHWGPYWPYNAFDKTTAGL</sequence>
<evidence type="ECO:0000259" key="4">
    <source>
        <dbReference type="PROSITE" id="PS51762"/>
    </source>
</evidence>
<keyword evidence="3" id="KW-0472">Membrane</keyword>
<evidence type="ECO:0000313" key="5">
    <source>
        <dbReference type="Proteomes" id="UP000515135"/>
    </source>
</evidence>
<evidence type="ECO:0000313" key="6">
    <source>
        <dbReference type="RefSeq" id="XP_019641561.1"/>
    </source>
</evidence>
<protein>
    <submittedName>
        <fullName evidence="6">Beta-1,3-glucan-binding protein-like</fullName>
    </submittedName>
</protein>
<feature type="region of interest" description="Disordered" evidence="2">
    <location>
        <begin position="1"/>
        <end position="21"/>
    </location>
</feature>
<dbReference type="Pfam" id="PF26113">
    <property type="entry name" value="GH16_XgeA"/>
    <property type="match status" value="1"/>
</dbReference>
<evidence type="ECO:0000256" key="1">
    <source>
        <dbReference type="ARBA" id="ARBA00006865"/>
    </source>
</evidence>
<name>A0A6P5AI38_BRABE</name>
<dbReference type="GO" id="GO:0004553">
    <property type="term" value="F:hydrolase activity, hydrolyzing O-glycosyl compounds"/>
    <property type="evidence" value="ECO:0007669"/>
    <property type="project" value="InterPro"/>
</dbReference>
<dbReference type="RefSeq" id="XP_019641561.1">
    <property type="nucleotide sequence ID" value="XM_019786002.1"/>
</dbReference>
<dbReference type="PROSITE" id="PS51762">
    <property type="entry name" value="GH16_2"/>
    <property type="match status" value="1"/>
</dbReference>
<dbReference type="OrthoDB" id="4781at2759"/>
<organism evidence="5 6">
    <name type="scientific">Branchiostoma belcheri</name>
    <name type="common">Amphioxus</name>
    <dbReference type="NCBI Taxonomy" id="7741"/>
    <lineage>
        <taxon>Eukaryota</taxon>
        <taxon>Metazoa</taxon>
        <taxon>Chordata</taxon>
        <taxon>Cephalochordata</taxon>
        <taxon>Leptocardii</taxon>
        <taxon>Amphioxiformes</taxon>
        <taxon>Branchiostomatidae</taxon>
        <taxon>Branchiostoma</taxon>
    </lineage>
</organism>
<gene>
    <name evidence="6" type="primary">LOC109483045</name>
</gene>
<feature type="domain" description="GH16" evidence="4">
    <location>
        <begin position="107"/>
        <end position="270"/>
    </location>
</feature>
<keyword evidence="3" id="KW-0812">Transmembrane</keyword>
<feature type="transmembrane region" description="Helical" evidence="3">
    <location>
        <begin position="43"/>
        <end position="65"/>
    </location>
</feature>
<dbReference type="AlphaFoldDB" id="A0A6P5AI38"/>
<dbReference type="InterPro" id="IPR000757">
    <property type="entry name" value="Beta-glucanase-like"/>
</dbReference>
<dbReference type="GO" id="GO:0005975">
    <property type="term" value="P:carbohydrate metabolic process"/>
    <property type="evidence" value="ECO:0007669"/>
    <property type="project" value="InterPro"/>
</dbReference>
<dbReference type="InterPro" id="IPR013320">
    <property type="entry name" value="ConA-like_dom_sf"/>
</dbReference>